<dbReference type="RefSeq" id="WP_113892600.1">
    <property type="nucleotide sequence ID" value="NZ_QNRK01000042.1"/>
</dbReference>
<proteinExistence type="predicted"/>
<reference evidence="1 2" key="1">
    <citation type="submission" date="2018-06" db="EMBL/GenBank/DDBJ databases">
        <title>Genomic Encyclopedia of Type Strains, Phase IV (KMG-IV): sequencing the most valuable type-strain genomes for metagenomic binning, comparative biology and taxonomic classification.</title>
        <authorList>
            <person name="Goeker M."/>
        </authorList>
    </citation>
    <scope>NUCLEOTIDE SEQUENCE [LARGE SCALE GENOMIC DNA]</scope>
    <source>
        <strain evidence="1 2">DSM 24875</strain>
    </source>
</reference>
<protein>
    <submittedName>
        <fullName evidence="1">Uncharacterized protein</fullName>
    </submittedName>
</protein>
<dbReference type="EMBL" id="QNRK01000042">
    <property type="protein sequence ID" value="RBP03815.1"/>
    <property type="molecule type" value="Genomic_DNA"/>
</dbReference>
<comment type="caution">
    <text evidence="1">The sequence shown here is derived from an EMBL/GenBank/DDBJ whole genome shotgun (WGS) entry which is preliminary data.</text>
</comment>
<accession>A0A366EQQ3</accession>
<dbReference type="Proteomes" id="UP000253529">
    <property type="component" value="Unassembled WGS sequence"/>
</dbReference>
<sequence>MARQYSLPDMFPPVSLLPPAADAAGRTGSYRTLKGAEKAWIVARVNQGNAAQVTFSPLQAQDVSGTASKAINAVRVWLDNATGTTDVFVAQTAGATFQCDASLADKIVIFEIVPEVALDMANGFKTIALQTSASNGSNITEATLIVWERYQGADKISTYTN</sequence>
<evidence type="ECO:0000313" key="1">
    <source>
        <dbReference type="EMBL" id="RBP03815.1"/>
    </source>
</evidence>
<gene>
    <name evidence="1" type="ORF">DFR50_14263</name>
</gene>
<dbReference type="AlphaFoldDB" id="A0A366EQQ3"/>
<name>A0A366EQQ3_9HYPH</name>
<dbReference type="OrthoDB" id="8396599at2"/>
<organism evidence="1 2">
    <name type="scientific">Roseiarcus fermentans</name>
    <dbReference type="NCBI Taxonomy" id="1473586"/>
    <lineage>
        <taxon>Bacteria</taxon>
        <taxon>Pseudomonadati</taxon>
        <taxon>Pseudomonadota</taxon>
        <taxon>Alphaproteobacteria</taxon>
        <taxon>Hyphomicrobiales</taxon>
        <taxon>Roseiarcaceae</taxon>
        <taxon>Roseiarcus</taxon>
    </lineage>
</organism>
<evidence type="ECO:0000313" key="2">
    <source>
        <dbReference type="Proteomes" id="UP000253529"/>
    </source>
</evidence>
<keyword evidence="2" id="KW-1185">Reference proteome</keyword>